<keyword evidence="3" id="KW-0813">Transport</keyword>
<dbReference type="EMBL" id="JARPTC010000006">
    <property type="protein sequence ID" value="MDO7786639.1"/>
    <property type="molecule type" value="Genomic_DNA"/>
</dbReference>
<feature type="transmembrane region" description="Helical" evidence="8">
    <location>
        <begin position="139"/>
        <end position="161"/>
    </location>
</feature>
<dbReference type="Proteomes" id="UP001172911">
    <property type="component" value="Unassembled WGS sequence"/>
</dbReference>
<comment type="caution">
    <text evidence="9">The sequence shown here is derived from an EMBL/GenBank/DDBJ whole genome shotgun (WGS) entry which is preliminary data.</text>
</comment>
<evidence type="ECO:0000313" key="10">
    <source>
        <dbReference type="Proteomes" id="UP001172911"/>
    </source>
</evidence>
<evidence type="ECO:0000256" key="8">
    <source>
        <dbReference type="SAM" id="Phobius"/>
    </source>
</evidence>
<comment type="subcellular location">
    <subcellularLocation>
        <location evidence="1">Membrane</location>
        <topology evidence="1">Multi-pass membrane protein</topology>
    </subcellularLocation>
</comment>
<feature type="transmembrane region" description="Helical" evidence="8">
    <location>
        <begin position="214"/>
        <end position="235"/>
    </location>
</feature>
<feature type="transmembrane region" description="Helical" evidence="8">
    <location>
        <begin position="331"/>
        <end position="353"/>
    </location>
</feature>
<feature type="transmembrane region" description="Helical" evidence="8">
    <location>
        <begin position="265"/>
        <end position="289"/>
    </location>
</feature>
<evidence type="ECO:0000256" key="4">
    <source>
        <dbReference type="ARBA" id="ARBA00022544"/>
    </source>
</evidence>
<reference evidence="9" key="2">
    <citation type="submission" date="2023-03" db="EMBL/GenBank/DDBJ databases">
        <authorList>
            <person name="Zhang Z."/>
        </authorList>
    </citation>
    <scope>NUCLEOTIDE SEQUENCE</scope>
    <source>
        <strain evidence="9">DSA</strain>
    </source>
</reference>
<keyword evidence="7 8" id="KW-0472">Membrane</keyword>
<accession>A0AAW7ZBN8</accession>
<keyword evidence="4" id="KW-0309">Germination</keyword>
<dbReference type="Gene3D" id="1.20.1740.10">
    <property type="entry name" value="Amino acid/polyamine transporter I"/>
    <property type="match status" value="1"/>
</dbReference>
<feature type="transmembrane region" description="Helical" evidence="8">
    <location>
        <begin position="7"/>
        <end position="26"/>
    </location>
</feature>
<dbReference type="GO" id="GO:0016020">
    <property type="term" value="C:membrane"/>
    <property type="evidence" value="ECO:0007669"/>
    <property type="project" value="UniProtKB-SubCell"/>
</dbReference>
<keyword evidence="6 8" id="KW-1133">Transmembrane helix</keyword>
<keyword evidence="5 8" id="KW-0812">Transmembrane</keyword>
<organism evidence="9 10">
    <name type="scientific">Desulforamulus aquiferis</name>
    <dbReference type="NCBI Taxonomy" id="1397668"/>
    <lineage>
        <taxon>Bacteria</taxon>
        <taxon>Bacillati</taxon>
        <taxon>Bacillota</taxon>
        <taxon>Clostridia</taxon>
        <taxon>Eubacteriales</taxon>
        <taxon>Peptococcaceae</taxon>
        <taxon>Desulforamulus</taxon>
    </lineage>
</organism>
<dbReference type="InterPro" id="IPR004761">
    <property type="entry name" value="Spore_GerAB"/>
</dbReference>
<dbReference type="RefSeq" id="WP_304541738.1">
    <property type="nucleotide sequence ID" value="NZ_JARPTC010000006.1"/>
</dbReference>
<feature type="transmembrane region" description="Helical" evidence="8">
    <location>
        <begin position="38"/>
        <end position="59"/>
    </location>
</feature>
<gene>
    <name evidence="9" type="ORF">P6N53_05305</name>
</gene>
<dbReference type="AlphaFoldDB" id="A0AAW7ZBN8"/>
<evidence type="ECO:0000313" key="9">
    <source>
        <dbReference type="EMBL" id="MDO7786639.1"/>
    </source>
</evidence>
<comment type="similarity">
    <text evidence="2">Belongs to the amino acid-polyamine-organocation (APC) superfamily. Spore germination protein (SGP) (TC 2.A.3.9) family.</text>
</comment>
<dbReference type="PANTHER" id="PTHR34975:SF2">
    <property type="entry name" value="SPORE GERMINATION PROTEIN A2"/>
    <property type="match status" value="1"/>
</dbReference>
<feature type="transmembrane region" description="Helical" evidence="8">
    <location>
        <begin position="301"/>
        <end position="319"/>
    </location>
</feature>
<feature type="transmembrane region" description="Helical" evidence="8">
    <location>
        <begin position="113"/>
        <end position="132"/>
    </location>
</feature>
<reference evidence="9" key="1">
    <citation type="journal article" date="2023" name="J. Hazard. Mater.">
        <title>Anaerobic biodegradation of pyrene and benzo[a]pyrene by a new sulfate-reducing Desulforamulus aquiferis strain DSA.</title>
        <authorList>
            <person name="Zhang Z."/>
            <person name="Sun J."/>
            <person name="Gong X."/>
            <person name="Wang C."/>
            <person name="Wang H."/>
        </authorList>
    </citation>
    <scope>NUCLEOTIDE SEQUENCE</scope>
    <source>
        <strain evidence="9">DSA</strain>
    </source>
</reference>
<evidence type="ECO:0000256" key="1">
    <source>
        <dbReference type="ARBA" id="ARBA00004141"/>
    </source>
</evidence>
<dbReference type="PANTHER" id="PTHR34975">
    <property type="entry name" value="SPORE GERMINATION PROTEIN A2"/>
    <property type="match status" value="1"/>
</dbReference>
<protein>
    <submittedName>
        <fullName evidence="9">Endospore germination permease</fullName>
    </submittedName>
</protein>
<evidence type="ECO:0000256" key="3">
    <source>
        <dbReference type="ARBA" id="ARBA00022448"/>
    </source>
</evidence>
<proteinExistence type="inferred from homology"/>
<sequence>MSSWQATAYIIMLILPTAILFVPSITAQSAGPDGWASLILALVFGLLVAVVSSSLAMKFPSQTVIEYAPRLLGPYVGKLVGFIYSFYFYYVGYYVLRQFAEVMTTGYMTKTPLWVHLIILVMIASYALYLGLETLCRTNAVITIFFLASISVIVLFVWFNIDFENFKPILATAPEKIILGSLSPGSWFGECAVILMLAPFLADKKKATHITVCAVAAVFLCMLLITVGVIGLFGAESASRMVIPTFSMARNVRFETLQALERVDVLFMAVWVAGMIFKLATFFFAGTLAFAQLFNISSYRLLIIPGAVLLTSLALVSWGNIAELIEFSSQVFPVSINFVNFFLTSLLLVFVNLKAEGRAKDD</sequence>
<dbReference type="GO" id="GO:0009847">
    <property type="term" value="P:spore germination"/>
    <property type="evidence" value="ECO:0007669"/>
    <property type="project" value="InterPro"/>
</dbReference>
<evidence type="ECO:0000256" key="2">
    <source>
        <dbReference type="ARBA" id="ARBA00007998"/>
    </source>
</evidence>
<evidence type="ECO:0000256" key="6">
    <source>
        <dbReference type="ARBA" id="ARBA00022989"/>
    </source>
</evidence>
<evidence type="ECO:0000256" key="5">
    <source>
        <dbReference type="ARBA" id="ARBA00022692"/>
    </source>
</evidence>
<name>A0AAW7ZBN8_9FIRM</name>
<evidence type="ECO:0000256" key="7">
    <source>
        <dbReference type="ARBA" id="ARBA00023136"/>
    </source>
</evidence>
<dbReference type="NCBIfam" id="TIGR00912">
    <property type="entry name" value="2A0309"/>
    <property type="match status" value="1"/>
</dbReference>
<feature type="transmembrane region" description="Helical" evidence="8">
    <location>
        <begin position="71"/>
        <end position="93"/>
    </location>
</feature>
<keyword evidence="10" id="KW-1185">Reference proteome</keyword>
<dbReference type="Pfam" id="PF03845">
    <property type="entry name" value="Spore_permease"/>
    <property type="match status" value="1"/>
</dbReference>